<organism evidence="3 4">
    <name type="scientific">Desulfoluna limicola</name>
    <dbReference type="NCBI Taxonomy" id="2810562"/>
    <lineage>
        <taxon>Bacteria</taxon>
        <taxon>Pseudomonadati</taxon>
        <taxon>Thermodesulfobacteriota</taxon>
        <taxon>Desulfobacteria</taxon>
        <taxon>Desulfobacterales</taxon>
        <taxon>Desulfolunaceae</taxon>
        <taxon>Desulfoluna</taxon>
    </lineage>
</organism>
<dbReference type="RefSeq" id="WP_236890751.1">
    <property type="nucleotide sequence ID" value="NZ_AP024488.1"/>
</dbReference>
<keyword evidence="2" id="KW-0808">Transferase</keyword>
<protein>
    <submittedName>
        <fullName evidence="3">ADP-heptose--LPS heptosyltransferase</fullName>
    </submittedName>
</protein>
<accession>A0ABN6F025</accession>
<dbReference type="SUPFAM" id="SSF53756">
    <property type="entry name" value="UDP-Glycosyltransferase/glycogen phosphorylase"/>
    <property type="match status" value="1"/>
</dbReference>
<evidence type="ECO:0000313" key="3">
    <source>
        <dbReference type="EMBL" id="BCS94434.1"/>
    </source>
</evidence>
<evidence type="ECO:0000256" key="2">
    <source>
        <dbReference type="ARBA" id="ARBA00022679"/>
    </source>
</evidence>
<dbReference type="PANTHER" id="PTHR30160">
    <property type="entry name" value="TETRAACYLDISACCHARIDE 4'-KINASE-RELATED"/>
    <property type="match status" value="1"/>
</dbReference>
<keyword evidence="1" id="KW-0328">Glycosyltransferase</keyword>
<evidence type="ECO:0000313" key="4">
    <source>
        <dbReference type="Proteomes" id="UP001320148"/>
    </source>
</evidence>
<evidence type="ECO:0000256" key="1">
    <source>
        <dbReference type="ARBA" id="ARBA00022676"/>
    </source>
</evidence>
<dbReference type="InterPro" id="IPR051199">
    <property type="entry name" value="LPS_LOS_Heptosyltrfase"/>
</dbReference>
<proteinExistence type="predicted"/>
<dbReference type="Pfam" id="PF01075">
    <property type="entry name" value="Glyco_transf_9"/>
    <property type="match status" value="1"/>
</dbReference>
<dbReference type="Gene3D" id="3.40.50.2000">
    <property type="entry name" value="Glycogen Phosphorylase B"/>
    <property type="match status" value="2"/>
</dbReference>
<dbReference type="InterPro" id="IPR002201">
    <property type="entry name" value="Glyco_trans_9"/>
</dbReference>
<dbReference type="EMBL" id="AP024488">
    <property type="protein sequence ID" value="BCS94434.1"/>
    <property type="molecule type" value="Genomic_DNA"/>
</dbReference>
<reference evidence="3 4" key="1">
    <citation type="submission" date="2021-02" db="EMBL/GenBank/DDBJ databases">
        <title>Complete genome of Desulfoluna sp. strain ASN36.</title>
        <authorList>
            <person name="Takahashi A."/>
            <person name="Kojima H."/>
            <person name="Fukui M."/>
        </authorList>
    </citation>
    <scope>NUCLEOTIDE SEQUENCE [LARGE SCALE GENOMIC DNA]</scope>
    <source>
        <strain evidence="3 4">ASN36</strain>
    </source>
</reference>
<gene>
    <name evidence="3" type="primary">rfaC2</name>
    <name evidence="3" type="ORF">DSLASN_00660</name>
</gene>
<dbReference type="Proteomes" id="UP001320148">
    <property type="component" value="Chromosome"/>
</dbReference>
<sequence>MLFLMQLAVNKGKGRLMNVMSVLVIRCGALGDLICSTSVIDAVKRQFGESTVIDYVCSPGPGSLFSLDHRVNKVYGLKHGKVPVWLSTDKRKIVRTSKETAYDILINFGSGKQFKSLVDSIHAKTKVGFHCGKIDIPGGLHMVEGLKCVLRGLIDEDNLTKAAPSIMGSPVAAMKEKYGLKDRYIVLSPSNSHHSRNTMNHRAWRDDHWVELMHMLSEDVQVVLVGSRGEERFFNALKPYPASVVDLVGKTSLADLIGVVDGARGLISTDTGTAHMASATNTDVFALIGPTPAHETGPYQSPINTVHIISKHLPCSPCYKTEVMSNCQDNRCMTEISAIDVYDRVKSSCLV</sequence>
<name>A0ABN6F025_9BACT</name>
<dbReference type="CDD" id="cd03789">
    <property type="entry name" value="GT9_LPS_heptosyltransferase"/>
    <property type="match status" value="1"/>
</dbReference>
<dbReference type="PANTHER" id="PTHR30160:SF1">
    <property type="entry name" value="LIPOPOLYSACCHARIDE 1,2-N-ACETYLGLUCOSAMINETRANSFERASE-RELATED"/>
    <property type="match status" value="1"/>
</dbReference>
<keyword evidence="4" id="KW-1185">Reference proteome</keyword>